<dbReference type="InterPro" id="IPR020108">
    <property type="entry name" value="Spore_coat_CotD"/>
</dbReference>
<keyword evidence="2" id="KW-1185">Reference proteome</keyword>
<comment type="caution">
    <text evidence="1">The sequence shown here is derived from an EMBL/GenBank/DDBJ whole genome shotgun (WGS) entry which is preliminary data.</text>
</comment>
<dbReference type="Pfam" id="PF11122">
    <property type="entry name" value="Spore-coat_CotD"/>
    <property type="match status" value="1"/>
</dbReference>
<accession>A0ABV2LK21</accession>
<gene>
    <name evidence="1" type="ORF">ABID52_002499</name>
</gene>
<organism evidence="1 2">
    <name type="scientific">Fictibacillus halophilus</name>
    <dbReference type="NCBI Taxonomy" id="1610490"/>
    <lineage>
        <taxon>Bacteria</taxon>
        <taxon>Bacillati</taxon>
        <taxon>Bacillota</taxon>
        <taxon>Bacilli</taxon>
        <taxon>Bacillales</taxon>
        <taxon>Fictibacillaceae</taxon>
        <taxon>Fictibacillus</taxon>
    </lineage>
</organism>
<dbReference type="EMBL" id="JBEPMP010000001">
    <property type="protein sequence ID" value="MET3728918.1"/>
    <property type="molecule type" value="Genomic_DNA"/>
</dbReference>
<evidence type="ECO:0000313" key="1">
    <source>
        <dbReference type="EMBL" id="MET3728918.1"/>
    </source>
</evidence>
<protein>
    <submittedName>
        <fullName evidence="1">Spore coat protein D</fullName>
    </submittedName>
</protein>
<dbReference type="Proteomes" id="UP001549097">
    <property type="component" value="Unassembled WGS sequence"/>
</dbReference>
<evidence type="ECO:0000313" key="2">
    <source>
        <dbReference type="Proteomes" id="UP001549097"/>
    </source>
</evidence>
<keyword evidence="1" id="KW-0946">Virion</keyword>
<keyword evidence="1" id="KW-0167">Capsid protein</keyword>
<name>A0ABV2LK21_9BACL</name>
<reference evidence="1 2" key="1">
    <citation type="submission" date="2024-06" db="EMBL/GenBank/DDBJ databases">
        <title>Genomic Encyclopedia of Type Strains, Phase IV (KMG-IV): sequencing the most valuable type-strain genomes for metagenomic binning, comparative biology and taxonomic classification.</title>
        <authorList>
            <person name="Goeker M."/>
        </authorList>
    </citation>
    <scope>NUCLEOTIDE SEQUENCE [LARGE SCALE GENOMIC DNA]</scope>
    <source>
        <strain evidence="1 2">DSM 100124</strain>
    </source>
</reference>
<dbReference type="RefSeq" id="WP_233096411.1">
    <property type="nucleotide sequence ID" value="NZ_JAEACF010000001.1"/>
</dbReference>
<sequence>MALFKRPGIFAKKGMVPNMGAMGPTMGAMGQMAPTMGAMQQMPQMGGCGYPAVSPSQYYPPQVMPAQYSPTNQQFQYNQQDVYVPMIHPTQTTQVNQMNYKYVHYFPQNTNVVNQATQQNLCGTVQPIMAPCPPPCPPPCGPCGPWRKK</sequence>
<proteinExistence type="predicted"/>